<keyword evidence="2" id="KW-1185">Reference proteome</keyword>
<proteinExistence type="predicted"/>
<dbReference type="AlphaFoldDB" id="A0A506UHG2"/>
<accession>A0A506UHG2</accession>
<dbReference type="InterPro" id="IPR006944">
    <property type="entry name" value="Phage/GTA_portal"/>
</dbReference>
<evidence type="ECO:0000313" key="1">
    <source>
        <dbReference type="EMBL" id="TPW32754.1"/>
    </source>
</evidence>
<dbReference type="EMBL" id="VHLH01000001">
    <property type="protein sequence ID" value="TPW32754.1"/>
    <property type="molecule type" value="Genomic_DNA"/>
</dbReference>
<comment type="caution">
    <text evidence="1">The sequence shown here is derived from an EMBL/GenBank/DDBJ whole genome shotgun (WGS) entry which is preliminary data.</text>
</comment>
<organism evidence="1 2">
    <name type="scientific">Pararhizobium mangrovi</name>
    <dbReference type="NCBI Taxonomy" id="2590452"/>
    <lineage>
        <taxon>Bacteria</taxon>
        <taxon>Pseudomonadati</taxon>
        <taxon>Pseudomonadota</taxon>
        <taxon>Alphaproteobacteria</taxon>
        <taxon>Hyphomicrobiales</taxon>
        <taxon>Rhizobiaceae</taxon>
        <taxon>Rhizobium/Agrobacterium group</taxon>
        <taxon>Pararhizobium</taxon>
    </lineage>
</organism>
<evidence type="ECO:0000313" key="2">
    <source>
        <dbReference type="Proteomes" id="UP000320314"/>
    </source>
</evidence>
<gene>
    <name evidence="1" type="ORF">FJU11_00570</name>
</gene>
<protein>
    <submittedName>
        <fullName evidence="1">Phage portal protein</fullName>
    </submittedName>
</protein>
<dbReference type="OrthoDB" id="9134461at2"/>
<dbReference type="Proteomes" id="UP000320314">
    <property type="component" value="Unassembled WGS sequence"/>
</dbReference>
<sequence>MRNPFRRKRAAGREVGPGEVKQVGLQGGFVALQAEASARWSQRSYAGLAREGYMRNPVAHRCVRLVAEAVSSVPFLLYEGGRDLDRHPMLDLLARPNGRMTGTGLVEAICGHLLLSGNAFVEAVAVAGRPRELHVLRPDRMRVVEGPDGWPVAFDYTVGDRRRRLALEPENGGGLLHLRLFDPLDDHLGFAPLAAAHDALDLSNAAAAWNKALLGIPGDNTYANYAEANRAFYRLTVLPLLTRLTGALGGFLAPAFGAGLRLTYDADAIAGLSAEREALWSRVGAADFLTEDEKREAVGYPPLRAAG</sequence>
<reference evidence="1 2" key="1">
    <citation type="submission" date="2019-06" db="EMBL/GenBank/DDBJ databases">
        <authorList>
            <person name="Li M."/>
        </authorList>
    </citation>
    <scope>NUCLEOTIDE SEQUENCE [LARGE SCALE GENOMIC DNA]</scope>
    <source>
        <strain evidence="1 2">BGMRC6574</strain>
    </source>
</reference>
<dbReference type="RefSeq" id="WP_141165056.1">
    <property type="nucleotide sequence ID" value="NZ_VHLH01000001.1"/>
</dbReference>
<name>A0A506UHG2_9HYPH</name>
<dbReference type="Pfam" id="PF04860">
    <property type="entry name" value="Phage_portal"/>
    <property type="match status" value="1"/>
</dbReference>